<dbReference type="NCBIfam" id="TIGR00562">
    <property type="entry name" value="proto_IX_ox"/>
    <property type="match status" value="1"/>
</dbReference>
<dbReference type="EC" id="1.3.3.4" evidence="8"/>
<dbReference type="Gene3D" id="1.10.3110.10">
    <property type="entry name" value="protoporphyrinogen ix oxidase, domain 3"/>
    <property type="match status" value="1"/>
</dbReference>
<dbReference type="PANTHER" id="PTHR42923:SF3">
    <property type="entry name" value="PROTOPORPHYRINOGEN OXIDASE"/>
    <property type="match status" value="1"/>
</dbReference>
<dbReference type="InterPro" id="IPR004572">
    <property type="entry name" value="Protoporphyrinogen_oxidase"/>
</dbReference>
<protein>
    <submittedName>
        <fullName evidence="8">Protoporphyrinogen oxidase</fullName>
        <ecNumber evidence="8">1.3.3.4</ecNumber>
    </submittedName>
</protein>
<reference evidence="8 9" key="1">
    <citation type="submission" date="2018-07" db="EMBL/GenBank/DDBJ databases">
        <title>Motiliproteus coralliicola sp. nov., a bacterium isolated from Coral.</title>
        <authorList>
            <person name="Wang G."/>
        </authorList>
    </citation>
    <scope>NUCLEOTIDE SEQUENCE [LARGE SCALE GENOMIC DNA]</scope>
    <source>
        <strain evidence="8 9">C34</strain>
    </source>
</reference>
<dbReference type="PANTHER" id="PTHR42923">
    <property type="entry name" value="PROTOPORPHYRINOGEN OXIDASE"/>
    <property type="match status" value="1"/>
</dbReference>
<keyword evidence="2" id="KW-0285">Flavoprotein</keyword>
<evidence type="ECO:0000256" key="6">
    <source>
        <dbReference type="ARBA" id="ARBA00023444"/>
    </source>
</evidence>
<evidence type="ECO:0000313" key="9">
    <source>
        <dbReference type="Proteomes" id="UP000253769"/>
    </source>
</evidence>
<dbReference type="Gene3D" id="3.90.660.20">
    <property type="entry name" value="Protoporphyrinogen oxidase, mitochondrial, domain 2"/>
    <property type="match status" value="1"/>
</dbReference>
<evidence type="ECO:0000256" key="4">
    <source>
        <dbReference type="ARBA" id="ARBA00023002"/>
    </source>
</evidence>
<comment type="caution">
    <text evidence="8">The sequence shown here is derived from an EMBL/GenBank/DDBJ whole genome shotgun (WGS) entry which is preliminary data.</text>
</comment>
<dbReference type="InterPro" id="IPR002937">
    <property type="entry name" value="Amino_oxidase"/>
</dbReference>
<dbReference type="OrthoDB" id="3450553at2"/>
<sequence>MSRSFVILGAGISGLTTAWFLKQQGHQVTLLEARDQAGGNLRTLHRDGFLIERGPNSTLNNRPALDLLFQSLGINPIEANKTSKKRFVLRDGQIHPLPMGPGAFISTPLFKAAGKWRLLLEPFIGRADHEESVAEFVQRRLGREFLDYAINPFVSGVYAGDPDRLSVRAATAKVYALEEQYRSMFIGMIAKTLAGKHSGGAGPSGSMISFDRGMQQLADCLADAFGESLHTGVSVDRIERLDDGRWQAGAGERSWQGDELIMTLPAAVCEQLLTPLTGGLDDQLATIEYPHVASVSLGFNKDQIDHPLDGFGFLIPRCTGVETLGVLFPSSIFPNRAPDNSHLLTCFIGGSLNPEIDSVDDERVVQRVLDDIRPLLGVCGEPSLVEVSRWPAAIPQYQMGHLQRLEAVEAKLSGYSGLHLRANWRDGISVADCVQNGYELAQKLG</sequence>
<proteinExistence type="predicted"/>
<dbReference type="SUPFAM" id="SSF51905">
    <property type="entry name" value="FAD/NAD(P)-binding domain"/>
    <property type="match status" value="1"/>
</dbReference>
<name>A0A369WSM1_9GAMM</name>
<dbReference type="Gene3D" id="3.50.50.60">
    <property type="entry name" value="FAD/NAD(P)-binding domain"/>
    <property type="match status" value="1"/>
</dbReference>
<keyword evidence="9" id="KW-1185">Reference proteome</keyword>
<evidence type="ECO:0000313" key="8">
    <source>
        <dbReference type="EMBL" id="RDE24079.1"/>
    </source>
</evidence>
<gene>
    <name evidence="8" type="primary">hemG</name>
    <name evidence="8" type="ORF">DV711_00265</name>
</gene>
<dbReference type="RefSeq" id="WP_114693660.1">
    <property type="nucleotide sequence ID" value="NZ_QQOH01000001.1"/>
</dbReference>
<comment type="cofactor">
    <cofactor evidence="1">
        <name>FAD</name>
        <dbReference type="ChEBI" id="CHEBI:57692"/>
    </cofactor>
</comment>
<dbReference type="SUPFAM" id="SSF54373">
    <property type="entry name" value="FAD-linked reductases, C-terminal domain"/>
    <property type="match status" value="1"/>
</dbReference>
<keyword evidence="5" id="KW-0350">Heme biosynthesis</keyword>
<keyword evidence="4 8" id="KW-0560">Oxidoreductase</keyword>
<dbReference type="Pfam" id="PF01593">
    <property type="entry name" value="Amino_oxidase"/>
    <property type="match status" value="1"/>
</dbReference>
<feature type="domain" description="Amine oxidase" evidence="7">
    <location>
        <begin position="12"/>
        <end position="442"/>
    </location>
</feature>
<dbReference type="InterPro" id="IPR036188">
    <property type="entry name" value="FAD/NAD-bd_sf"/>
</dbReference>
<dbReference type="GO" id="GO:0004729">
    <property type="term" value="F:oxygen-dependent protoporphyrinogen oxidase activity"/>
    <property type="evidence" value="ECO:0007669"/>
    <property type="project" value="UniProtKB-EC"/>
</dbReference>
<dbReference type="GO" id="GO:0006783">
    <property type="term" value="P:heme biosynthetic process"/>
    <property type="evidence" value="ECO:0007669"/>
    <property type="project" value="UniProtKB-KW"/>
</dbReference>
<dbReference type="Proteomes" id="UP000253769">
    <property type="component" value="Unassembled WGS sequence"/>
</dbReference>
<evidence type="ECO:0000259" key="7">
    <source>
        <dbReference type="Pfam" id="PF01593"/>
    </source>
</evidence>
<accession>A0A369WSM1</accession>
<evidence type="ECO:0000256" key="2">
    <source>
        <dbReference type="ARBA" id="ARBA00022630"/>
    </source>
</evidence>
<organism evidence="8 9">
    <name type="scientific">Motiliproteus coralliicola</name>
    <dbReference type="NCBI Taxonomy" id="2283196"/>
    <lineage>
        <taxon>Bacteria</taxon>
        <taxon>Pseudomonadati</taxon>
        <taxon>Pseudomonadota</taxon>
        <taxon>Gammaproteobacteria</taxon>
        <taxon>Oceanospirillales</taxon>
        <taxon>Oceanospirillaceae</taxon>
        <taxon>Motiliproteus</taxon>
    </lineage>
</organism>
<evidence type="ECO:0000256" key="1">
    <source>
        <dbReference type="ARBA" id="ARBA00001974"/>
    </source>
</evidence>
<keyword evidence="3" id="KW-0274">FAD</keyword>
<dbReference type="EMBL" id="QQOH01000001">
    <property type="protein sequence ID" value="RDE24079.1"/>
    <property type="molecule type" value="Genomic_DNA"/>
</dbReference>
<comment type="pathway">
    <text evidence="6">Porphyrin-containing compound metabolism.</text>
</comment>
<dbReference type="AlphaFoldDB" id="A0A369WSM1"/>
<evidence type="ECO:0000256" key="3">
    <source>
        <dbReference type="ARBA" id="ARBA00022827"/>
    </source>
</evidence>
<evidence type="ECO:0000256" key="5">
    <source>
        <dbReference type="ARBA" id="ARBA00023133"/>
    </source>
</evidence>
<dbReference type="InterPro" id="IPR050464">
    <property type="entry name" value="Zeta_carotene_desat/Oxidored"/>
</dbReference>